<dbReference type="Pfam" id="PF00512">
    <property type="entry name" value="HisKA"/>
    <property type="match status" value="1"/>
</dbReference>
<organism evidence="11 12">
    <name type="scientific">Parvularcula maris</name>
    <dbReference type="NCBI Taxonomy" id="2965077"/>
    <lineage>
        <taxon>Bacteria</taxon>
        <taxon>Pseudomonadati</taxon>
        <taxon>Pseudomonadota</taxon>
        <taxon>Alphaproteobacteria</taxon>
        <taxon>Parvularculales</taxon>
        <taxon>Parvularculaceae</taxon>
        <taxon>Parvularcula</taxon>
    </lineage>
</organism>
<keyword evidence="5" id="KW-0418">Kinase</keyword>
<dbReference type="PANTHER" id="PTHR43047">
    <property type="entry name" value="TWO-COMPONENT HISTIDINE PROTEIN KINASE"/>
    <property type="match status" value="1"/>
</dbReference>
<feature type="transmembrane region" description="Helical" evidence="8">
    <location>
        <begin position="173"/>
        <end position="195"/>
    </location>
</feature>
<dbReference type="PROSITE" id="PS50110">
    <property type="entry name" value="RESPONSE_REGULATORY"/>
    <property type="match status" value="1"/>
</dbReference>
<dbReference type="PRINTS" id="PR00344">
    <property type="entry name" value="BCTRLSENSOR"/>
</dbReference>
<dbReference type="PROSITE" id="PS50109">
    <property type="entry name" value="HIS_KIN"/>
    <property type="match status" value="1"/>
</dbReference>
<feature type="domain" description="Histidine kinase" evidence="9">
    <location>
        <begin position="218"/>
        <end position="440"/>
    </location>
</feature>
<dbReference type="SUPFAM" id="SSF55874">
    <property type="entry name" value="ATPase domain of HSP90 chaperone/DNA topoisomerase II/histidine kinase"/>
    <property type="match status" value="1"/>
</dbReference>
<accession>A0A9X2L962</accession>
<dbReference type="CDD" id="cd17546">
    <property type="entry name" value="REC_hyHK_CKI1_RcsC-like"/>
    <property type="match status" value="1"/>
</dbReference>
<evidence type="ECO:0000259" key="9">
    <source>
        <dbReference type="PROSITE" id="PS50109"/>
    </source>
</evidence>
<evidence type="ECO:0000259" key="10">
    <source>
        <dbReference type="PROSITE" id="PS50110"/>
    </source>
</evidence>
<evidence type="ECO:0000256" key="7">
    <source>
        <dbReference type="PROSITE-ProRule" id="PRU00169"/>
    </source>
</evidence>
<dbReference type="Proteomes" id="UP001142610">
    <property type="component" value="Unassembled WGS sequence"/>
</dbReference>
<dbReference type="SUPFAM" id="SSF52172">
    <property type="entry name" value="CheY-like"/>
    <property type="match status" value="1"/>
</dbReference>
<dbReference type="InterPro" id="IPR004358">
    <property type="entry name" value="Sig_transdc_His_kin-like_C"/>
</dbReference>
<dbReference type="Pfam" id="PF00072">
    <property type="entry name" value="Response_reg"/>
    <property type="match status" value="1"/>
</dbReference>
<dbReference type="RefSeq" id="WP_256619082.1">
    <property type="nucleotide sequence ID" value="NZ_JANIBC010000004.1"/>
</dbReference>
<evidence type="ECO:0000313" key="11">
    <source>
        <dbReference type="EMBL" id="MCQ8185214.1"/>
    </source>
</evidence>
<keyword evidence="6" id="KW-0902">Two-component regulatory system</keyword>
<dbReference type="SUPFAM" id="SSF47384">
    <property type="entry name" value="Homodimeric domain of signal transducing histidine kinase"/>
    <property type="match status" value="1"/>
</dbReference>
<evidence type="ECO:0000256" key="8">
    <source>
        <dbReference type="SAM" id="Phobius"/>
    </source>
</evidence>
<dbReference type="InterPro" id="IPR036097">
    <property type="entry name" value="HisK_dim/P_sf"/>
</dbReference>
<keyword evidence="12" id="KW-1185">Reference proteome</keyword>
<keyword evidence="11" id="KW-0067">ATP-binding</keyword>
<keyword evidence="4" id="KW-0808">Transferase</keyword>
<feature type="domain" description="Response regulatory" evidence="10">
    <location>
        <begin position="461"/>
        <end position="578"/>
    </location>
</feature>
<keyword evidence="11" id="KW-0547">Nucleotide-binding</keyword>
<dbReference type="GO" id="GO:0000155">
    <property type="term" value="F:phosphorelay sensor kinase activity"/>
    <property type="evidence" value="ECO:0007669"/>
    <property type="project" value="InterPro"/>
</dbReference>
<gene>
    <name evidence="11" type="ORF">NOG11_07390</name>
</gene>
<dbReference type="SMART" id="SM00388">
    <property type="entry name" value="HisKA"/>
    <property type="match status" value="1"/>
</dbReference>
<dbReference type="EC" id="2.7.13.3" evidence="2"/>
<evidence type="ECO:0000256" key="3">
    <source>
        <dbReference type="ARBA" id="ARBA00022553"/>
    </source>
</evidence>
<comment type="catalytic activity">
    <reaction evidence="1">
        <text>ATP + protein L-histidine = ADP + protein N-phospho-L-histidine.</text>
        <dbReference type="EC" id="2.7.13.3"/>
    </reaction>
</comment>
<sequence>MTIVRAWRAFERFMRIEDRKTGWEVLQLRASYSVVGCFAVLQAMNVAMSFYTFGGWSFYHLPSFVLSGICIAGVVSLRWLRSHRSYAVFFAFIMLAGIVGPALPDNTGIDTSLLPYIVISPMIICFIGGWRAGIFLLPFNLLAIFILAENAVPGSPGLLSGLSMLQELRVTQAVFALLLATFVACAVSLAAKTALEQSEAANRRAKRAEAAKSDFLAAMSHELRTPMNGVLGLTEVLLREGSEPLSPRQRELLTTIDDAGSHLLGIVDDILNLSKLEANRVTAESRPLSLHALLRGVRETFAGNAVAKRLRLGVTLGEHLPDWVTGDELRIRQIVTNLVSNAVKFSEVGEVSIRADGLEARPGWVWIEVRDCGCGIPPERAEAIFEPFEQAERGVERRFGGTGLGLPISRQLANLLGGEIHLKRTGPEGSTFVLMLPLSETEPEAKRSGAGFDREALRGLDVLVVEDNEVNRLVIGEMLKLMGARTRFAENGREALAALRAFGADVVLMDKHMPEMNGIEAAAAIRASGEPWAEVPIIAATADAMEGEEAALLAAGMNGFVSKPVRADRLAEVIGRALATREDGLAGQRVS</sequence>
<reference evidence="11" key="1">
    <citation type="submission" date="2022-07" db="EMBL/GenBank/DDBJ databases">
        <title>Parvularcula maris sp. nov., an algicidal bacterium isolated from seawater.</title>
        <authorList>
            <person name="Li F."/>
        </authorList>
    </citation>
    <scope>NUCLEOTIDE SEQUENCE</scope>
    <source>
        <strain evidence="11">BGMRC 0090</strain>
    </source>
</reference>
<evidence type="ECO:0000256" key="5">
    <source>
        <dbReference type="ARBA" id="ARBA00022777"/>
    </source>
</evidence>
<proteinExistence type="predicted"/>
<dbReference type="InterPro" id="IPR036890">
    <property type="entry name" value="HATPase_C_sf"/>
</dbReference>
<dbReference type="CDD" id="cd00082">
    <property type="entry name" value="HisKA"/>
    <property type="match status" value="1"/>
</dbReference>
<keyword evidence="8" id="KW-0812">Transmembrane</keyword>
<dbReference type="EMBL" id="JANIBC010000004">
    <property type="protein sequence ID" value="MCQ8185214.1"/>
    <property type="molecule type" value="Genomic_DNA"/>
</dbReference>
<feature type="transmembrane region" description="Helical" evidence="8">
    <location>
        <begin position="59"/>
        <end position="79"/>
    </location>
</feature>
<dbReference type="InterPro" id="IPR003661">
    <property type="entry name" value="HisK_dim/P_dom"/>
</dbReference>
<keyword evidence="8" id="KW-1133">Transmembrane helix</keyword>
<dbReference type="InterPro" id="IPR003594">
    <property type="entry name" value="HATPase_dom"/>
</dbReference>
<feature type="modified residue" description="4-aspartylphosphate" evidence="7">
    <location>
        <position position="510"/>
    </location>
</feature>
<dbReference type="Gene3D" id="3.30.565.10">
    <property type="entry name" value="Histidine kinase-like ATPase, C-terminal domain"/>
    <property type="match status" value="1"/>
</dbReference>
<dbReference type="GO" id="GO:0005524">
    <property type="term" value="F:ATP binding"/>
    <property type="evidence" value="ECO:0007669"/>
    <property type="project" value="UniProtKB-KW"/>
</dbReference>
<evidence type="ECO:0000256" key="1">
    <source>
        <dbReference type="ARBA" id="ARBA00000085"/>
    </source>
</evidence>
<dbReference type="CDD" id="cd16922">
    <property type="entry name" value="HATPase_EvgS-ArcB-TorS-like"/>
    <property type="match status" value="1"/>
</dbReference>
<comment type="caution">
    <text evidence="11">The sequence shown here is derived from an EMBL/GenBank/DDBJ whole genome shotgun (WGS) entry which is preliminary data.</text>
</comment>
<dbReference type="SMART" id="SM00387">
    <property type="entry name" value="HATPase_c"/>
    <property type="match status" value="1"/>
</dbReference>
<keyword evidence="8" id="KW-0472">Membrane</keyword>
<dbReference type="Gene3D" id="3.40.50.2300">
    <property type="match status" value="1"/>
</dbReference>
<dbReference type="FunFam" id="3.30.565.10:FF:000010">
    <property type="entry name" value="Sensor histidine kinase RcsC"/>
    <property type="match status" value="1"/>
</dbReference>
<dbReference type="SMART" id="SM00448">
    <property type="entry name" value="REC"/>
    <property type="match status" value="1"/>
</dbReference>
<dbReference type="InterPro" id="IPR001789">
    <property type="entry name" value="Sig_transdc_resp-reg_receiver"/>
</dbReference>
<name>A0A9X2L962_9PROT</name>
<feature type="transmembrane region" description="Helical" evidence="8">
    <location>
        <begin position="109"/>
        <end position="127"/>
    </location>
</feature>
<dbReference type="AlphaFoldDB" id="A0A9X2L962"/>
<evidence type="ECO:0000256" key="4">
    <source>
        <dbReference type="ARBA" id="ARBA00022679"/>
    </source>
</evidence>
<feature type="transmembrane region" description="Helical" evidence="8">
    <location>
        <begin position="30"/>
        <end position="53"/>
    </location>
</feature>
<evidence type="ECO:0000256" key="2">
    <source>
        <dbReference type="ARBA" id="ARBA00012438"/>
    </source>
</evidence>
<dbReference type="InterPro" id="IPR011006">
    <property type="entry name" value="CheY-like_superfamily"/>
</dbReference>
<evidence type="ECO:0000313" key="12">
    <source>
        <dbReference type="Proteomes" id="UP001142610"/>
    </source>
</evidence>
<dbReference type="Gene3D" id="1.10.287.130">
    <property type="match status" value="1"/>
</dbReference>
<dbReference type="PANTHER" id="PTHR43047:SF78">
    <property type="entry name" value="SENSORY_REGULATORY PROTEIN RPFC"/>
    <property type="match status" value="1"/>
</dbReference>
<dbReference type="InterPro" id="IPR005467">
    <property type="entry name" value="His_kinase_dom"/>
</dbReference>
<keyword evidence="3 7" id="KW-0597">Phosphoprotein</keyword>
<dbReference type="Pfam" id="PF02518">
    <property type="entry name" value="HATPase_c"/>
    <property type="match status" value="1"/>
</dbReference>
<evidence type="ECO:0000256" key="6">
    <source>
        <dbReference type="ARBA" id="ARBA00023012"/>
    </source>
</evidence>
<protein>
    <recommendedName>
        <fullName evidence="2">histidine kinase</fullName>
        <ecNumber evidence="2">2.7.13.3</ecNumber>
    </recommendedName>
</protein>
<feature type="transmembrane region" description="Helical" evidence="8">
    <location>
        <begin position="86"/>
        <end position="103"/>
    </location>
</feature>